<name>A0A2A2GA70_9BACT</name>
<evidence type="ECO:0000313" key="3">
    <source>
        <dbReference type="Proteomes" id="UP000218831"/>
    </source>
</evidence>
<keyword evidence="1" id="KW-1133">Transmembrane helix</keyword>
<dbReference type="Gene3D" id="3.30.70.1430">
    <property type="entry name" value="Multidrug efflux transporter AcrB pore domain"/>
    <property type="match status" value="2"/>
</dbReference>
<dbReference type="Gene3D" id="1.20.1640.10">
    <property type="entry name" value="Multidrug efflux transporter AcrB transmembrane domain"/>
    <property type="match status" value="2"/>
</dbReference>
<proteinExistence type="predicted"/>
<sequence>MKALAKKAVERPVTFFMVSLIVIGFGLFGLSNLRLNLYPDVSFPTITVYTTYEGVAPGDMETLVTRPIEEAVGSISGVREVRSMSNQGTSIVKLDFNWGTNLYNAESDVRKELDFVRRTIPNDAEQPIVFSYDPNQEPIVVLTLTSDLRSSRELRTIAEQDLEQHLERISGVASSETSGGYERQINIDISNKQMRAYNLSISTIANKLQQENIQVPAGELIEGRTIYSLRTIGEFKNVDQIRNTIIAVREGEPLMLRDVATVEDGIAQPIGNVHVNGEEGVILNIYRQSDANVVTTANAVVDNINNLNRILPDDVSVKVLTNKASFIKTSIDNLLWTGLQAVILVVLILLAFLRSGRSALIIAISIPVSIISTFSIMDWADLSLNIISLSGLTLAVGMVVDDAVVVLENIFRFKEEGHDRKKASVWGAQEVAVPVVISTLTTLVVFLPILFVPGIAGFLFRDLALTISFALSVSSIVALSLIPMMSSQLLGTKASNKVKDSYLKQLLDWSRGSTFKRILASPLLLVGALIYPIIWGFKYIGKKLGSFFSKKVGPLINRGLNRIESSYQRQLTTLLNHSGTVVISAVLLFLLTLPIFGLLGGEFFPKVDDDTFILDVQREPGVSLVELGRSVSRIEKIIDREIPEARLVVSDFGDKEGIEGAENPGGYNGRVRVELVPQSERSRSEKVIVASLLEQLTQVPGTEIKEVQEDPLSPEGESGLIVQIYGYESEQREELANVAKNRLQDIDGIANVYSAAEEGRPELQITMDRERISRLDMNTSQVASALGNAVKGNLATTYVDQGIEFEVMVQLEESDKTSIDDLRNLQVETPGGEWVPLSNLARIERYSGPTNIQRINQERITEVTADLADMDLKEASSRVRQQLDTINWPDGYRYEISGTAEDQQASFNYLMIAFIIAGILTYMVMASQFESLVEPFIIILTIPLALTGVLLMLWITSTSISVTSMVGLILLSGIVVNNGIVMIDYIKILQARKMERDNAIIEGAGRRLRPILMTAFTTILSMVPLALELGSGSETWSPMARTVIGGLAMSTFLMLFVVPCLYQLINIMVEHFGFDSVHKEDPLLQSELKQ</sequence>
<dbReference type="AlphaFoldDB" id="A0A2A2GA70"/>
<dbReference type="RefSeq" id="WP_095606926.1">
    <property type="nucleotide sequence ID" value="NZ_NSKE01000007.1"/>
</dbReference>
<accession>A0A2A2GA70</accession>
<dbReference type="InterPro" id="IPR027463">
    <property type="entry name" value="AcrB_DN_DC_subdom"/>
</dbReference>
<dbReference type="InterPro" id="IPR001036">
    <property type="entry name" value="Acrflvin-R"/>
</dbReference>
<dbReference type="Gene3D" id="3.30.70.1440">
    <property type="entry name" value="Multidrug efflux transporter AcrB pore domain"/>
    <property type="match status" value="1"/>
</dbReference>
<feature type="transmembrane region" description="Helical" evidence="1">
    <location>
        <begin position="431"/>
        <end position="451"/>
    </location>
</feature>
<dbReference type="SUPFAM" id="SSF82693">
    <property type="entry name" value="Multidrug efflux transporter AcrB pore domain, PN1, PN2, PC1 and PC2 subdomains"/>
    <property type="match status" value="2"/>
</dbReference>
<feature type="transmembrane region" description="Helical" evidence="1">
    <location>
        <begin position="360"/>
        <end position="380"/>
    </location>
</feature>
<dbReference type="GO" id="GO:0042910">
    <property type="term" value="F:xenobiotic transmembrane transporter activity"/>
    <property type="evidence" value="ECO:0007669"/>
    <property type="project" value="TreeGrafter"/>
</dbReference>
<evidence type="ECO:0008006" key="4">
    <source>
        <dbReference type="Google" id="ProtNLM"/>
    </source>
</evidence>
<dbReference type="PANTHER" id="PTHR32063">
    <property type="match status" value="1"/>
</dbReference>
<dbReference type="PANTHER" id="PTHR32063:SF0">
    <property type="entry name" value="SWARMING MOTILITY PROTEIN SWRC"/>
    <property type="match status" value="1"/>
</dbReference>
<keyword evidence="3" id="KW-1185">Reference proteome</keyword>
<feature type="transmembrane region" description="Helical" evidence="1">
    <location>
        <begin position="334"/>
        <end position="353"/>
    </location>
</feature>
<dbReference type="SUPFAM" id="SSF82714">
    <property type="entry name" value="Multidrug efflux transporter AcrB TolC docking domain, DN and DC subdomains"/>
    <property type="match status" value="2"/>
</dbReference>
<evidence type="ECO:0000256" key="1">
    <source>
        <dbReference type="SAM" id="Phobius"/>
    </source>
</evidence>
<comment type="caution">
    <text evidence="2">The sequence shown here is derived from an EMBL/GenBank/DDBJ whole genome shotgun (WGS) entry which is preliminary data.</text>
</comment>
<evidence type="ECO:0000313" key="2">
    <source>
        <dbReference type="EMBL" id="PAU93735.1"/>
    </source>
</evidence>
<feature type="transmembrane region" description="Helical" evidence="1">
    <location>
        <begin position="518"/>
        <end position="537"/>
    </location>
</feature>
<feature type="transmembrane region" description="Helical" evidence="1">
    <location>
        <begin position="962"/>
        <end position="986"/>
    </location>
</feature>
<dbReference type="OrthoDB" id="9758940at2"/>
<feature type="transmembrane region" description="Helical" evidence="1">
    <location>
        <begin position="1007"/>
        <end position="1027"/>
    </location>
</feature>
<dbReference type="GO" id="GO:0005886">
    <property type="term" value="C:plasma membrane"/>
    <property type="evidence" value="ECO:0007669"/>
    <property type="project" value="TreeGrafter"/>
</dbReference>
<keyword evidence="1" id="KW-0472">Membrane</keyword>
<feature type="transmembrane region" description="Helical" evidence="1">
    <location>
        <begin position="463"/>
        <end position="482"/>
    </location>
</feature>
<reference evidence="2 3" key="1">
    <citation type="submission" date="2017-08" db="EMBL/GenBank/DDBJ databases">
        <title>Aliifodinibius alkalisoli sp. nov., isolated from saline alkaline soil.</title>
        <authorList>
            <person name="Liu D."/>
            <person name="Zhang G."/>
        </authorList>
    </citation>
    <scope>NUCLEOTIDE SEQUENCE [LARGE SCALE GENOMIC DNA]</scope>
    <source>
        <strain evidence="2 3">WN023</strain>
    </source>
</reference>
<keyword evidence="1" id="KW-0812">Transmembrane</keyword>
<feature type="transmembrane region" description="Helical" evidence="1">
    <location>
        <begin position="936"/>
        <end position="956"/>
    </location>
</feature>
<feature type="transmembrane region" description="Helical" evidence="1">
    <location>
        <begin position="386"/>
        <end position="411"/>
    </location>
</feature>
<feature type="transmembrane region" description="Helical" evidence="1">
    <location>
        <begin position="906"/>
        <end position="924"/>
    </location>
</feature>
<organism evidence="2 3">
    <name type="scientific">Fodinibius salipaludis</name>
    <dbReference type="NCBI Taxonomy" id="2032627"/>
    <lineage>
        <taxon>Bacteria</taxon>
        <taxon>Pseudomonadati</taxon>
        <taxon>Balneolota</taxon>
        <taxon>Balneolia</taxon>
        <taxon>Balneolales</taxon>
        <taxon>Balneolaceae</taxon>
        <taxon>Fodinibius</taxon>
    </lineage>
</organism>
<dbReference type="Gene3D" id="3.30.70.1320">
    <property type="entry name" value="Multidrug efflux transporter AcrB pore domain like"/>
    <property type="match status" value="1"/>
</dbReference>
<dbReference type="PRINTS" id="PR00702">
    <property type="entry name" value="ACRIFLAVINRP"/>
</dbReference>
<dbReference type="Proteomes" id="UP000218831">
    <property type="component" value="Unassembled WGS sequence"/>
</dbReference>
<feature type="transmembrane region" description="Helical" evidence="1">
    <location>
        <begin position="12"/>
        <end position="30"/>
    </location>
</feature>
<dbReference type="Gene3D" id="3.30.2090.10">
    <property type="entry name" value="Multidrug efflux transporter AcrB TolC docking domain, DN and DC subdomains"/>
    <property type="match status" value="2"/>
</dbReference>
<gene>
    <name evidence="2" type="ORF">CK503_11345</name>
</gene>
<protein>
    <recommendedName>
        <fullName evidence="4">Acriflavin resistance protein</fullName>
    </recommendedName>
</protein>
<dbReference type="Pfam" id="PF00873">
    <property type="entry name" value="ACR_tran"/>
    <property type="match status" value="1"/>
</dbReference>
<dbReference type="EMBL" id="NSKE01000007">
    <property type="protein sequence ID" value="PAU93735.1"/>
    <property type="molecule type" value="Genomic_DNA"/>
</dbReference>
<dbReference type="SUPFAM" id="SSF82866">
    <property type="entry name" value="Multidrug efflux transporter AcrB transmembrane domain"/>
    <property type="match status" value="2"/>
</dbReference>
<feature type="transmembrane region" description="Helical" evidence="1">
    <location>
        <begin position="1039"/>
        <end position="1062"/>
    </location>
</feature>